<name>A0ABQ4MT48_9BACL</name>
<evidence type="ECO:0000259" key="1">
    <source>
        <dbReference type="Pfam" id="PF22763"/>
    </source>
</evidence>
<reference evidence="2 3" key="1">
    <citation type="submission" date="2021-03" db="EMBL/GenBank/DDBJ databases">
        <title>Antimicrobial resistance genes in bacteria isolated from Japanese honey, and their potential for conferring macrolide and lincosamide resistance in the American foulbrood pathogen Paenibacillus larvae.</title>
        <authorList>
            <person name="Okamoto M."/>
            <person name="Kumagai M."/>
            <person name="Kanamori H."/>
            <person name="Takamatsu D."/>
        </authorList>
    </citation>
    <scope>NUCLEOTIDE SEQUENCE [LARGE SCALE GENOMIC DNA]</scope>
    <source>
        <strain evidence="2 3">J15TS10</strain>
    </source>
</reference>
<dbReference type="Pfam" id="PF13148">
    <property type="entry name" value="DUF3987"/>
    <property type="match status" value="1"/>
</dbReference>
<organism evidence="2 3">
    <name type="scientific">Paenibacillus woosongensis</name>
    <dbReference type="NCBI Taxonomy" id="307580"/>
    <lineage>
        <taxon>Bacteria</taxon>
        <taxon>Bacillati</taxon>
        <taxon>Bacillota</taxon>
        <taxon>Bacilli</taxon>
        <taxon>Bacillales</taxon>
        <taxon>Paenibacillaceae</taxon>
        <taxon>Paenibacillus</taxon>
    </lineage>
</organism>
<accession>A0ABQ4MT48</accession>
<feature type="domain" description="NrS-1 polymerase-like HBD" evidence="1">
    <location>
        <begin position="236"/>
        <end position="294"/>
    </location>
</feature>
<dbReference type="RefSeq" id="WP_213591729.1">
    <property type="nucleotide sequence ID" value="NZ_BOSM01000004.1"/>
</dbReference>
<protein>
    <recommendedName>
        <fullName evidence="1">NrS-1 polymerase-like HBD domain-containing protein</fullName>
    </recommendedName>
</protein>
<evidence type="ECO:0000313" key="2">
    <source>
        <dbReference type="EMBL" id="GIP59093.1"/>
    </source>
</evidence>
<dbReference type="InterPro" id="IPR025048">
    <property type="entry name" value="DUF3987"/>
</dbReference>
<dbReference type="Proteomes" id="UP000681290">
    <property type="component" value="Unassembled WGS sequence"/>
</dbReference>
<sequence>MNYDFNNVPNSIRGLDQWVLWKVQTRDGKMTKVPCSIHGTPCNVQDVQNHMSFQAAIDTFHNSPAGQFSGIGFVFKEGGGLTGIDLDKCTDPDTGSIETWAEDIITSMDSYTEFSVSGTGFHIIVKGKIPGKRSRKDSIEIYDSGRFFVFTGNVFGEPQDVMERQSELNELYNQLFPEPVKRDSADKSPAVKHSGDRLNALPDNEILEKLFREPKGAKWQTLYEHGWSESLGYDSQSSADFAFACKLAFYSSDVEQIRRIFCNSALGKREKWENRADYQDGLISNALDRQVEKYSRRAKSTDMNKALENNDYNGTDGEYPEIAPFEAYSVPTFPLDIFPKWLRDYVGAVATFSQTPVDAAAMMALTSVAMAVHRRYKLEVLPGFTEPLCLYSIIALPSANRKSEVFNKMMAPIYAYEESLREEMVGAISERKAELEWLKGQKASVLADIKKGNLDARLQLEEIQKKLDSTKELFPPALIKQDITAEKLVQAMSENHNRMGVLSAEGGVLDIVAGLYSDKKTNVDIFLKGHSSEHYAYDRKNGGSVYLKSPTLSVGLLVQNDHLQRVLTNSSLNGRGLFARFLYAIPDSPLGTRKARSTPISPAVREMYHEMMTRLLKRKPLPPADTSSQASLSDYVKSAVQGTAYDEEEPTQTIRLSQEAIEVYERLFDKNEPRLNPDNADLTSALKAWAGKLVGQIMRIAGLLHMAEHADQEELPEEVAASTVEAAARLEEYFFAHALKAFGQASEGVHAEKQKYILQALAVVQGNDTLIKWFTRTKIWNLLKRKGYAKVAYMDKDLQELVDRNYLLVQHIERHGNGRDSTMYGLNPKAIELLNR</sequence>
<comment type="caution">
    <text evidence="2">The sequence shown here is derived from an EMBL/GenBank/DDBJ whole genome shotgun (WGS) entry which is preliminary data.</text>
</comment>
<proteinExistence type="predicted"/>
<keyword evidence="3" id="KW-1185">Reference proteome</keyword>
<dbReference type="Pfam" id="PF22763">
    <property type="entry name" value="NrS1-1_pol-like_HBD"/>
    <property type="match status" value="1"/>
</dbReference>
<dbReference type="InterPro" id="IPR054468">
    <property type="entry name" value="NrSPol-like_HBD"/>
</dbReference>
<dbReference type="EMBL" id="BOSM01000004">
    <property type="protein sequence ID" value="GIP59093.1"/>
    <property type="molecule type" value="Genomic_DNA"/>
</dbReference>
<evidence type="ECO:0000313" key="3">
    <source>
        <dbReference type="Proteomes" id="UP000681290"/>
    </source>
</evidence>
<gene>
    <name evidence="2" type="ORF">J15TS10_29070</name>
</gene>